<dbReference type="InterPro" id="IPR044997">
    <property type="entry name" value="F-box_plant"/>
</dbReference>
<dbReference type="InterPro" id="IPR036047">
    <property type="entry name" value="F-box-like_dom_sf"/>
</dbReference>
<dbReference type="Proteomes" id="UP001141552">
    <property type="component" value="Unassembled WGS sequence"/>
</dbReference>
<dbReference type="AlphaFoldDB" id="A0A9Q0FRK8"/>
<feature type="domain" description="F-box" evidence="1">
    <location>
        <begin position="4"/>
        <end position="54"/>
    </location>
</feature>
<dbReference type="InterPro" id="IPR001810">
    <property type="entry name" value="F-box_dom"/>
</dbReference>
<keyword evidence="3" id="KW-1185">Reference proteome</keyword>
<reference evidence="2" key="1">
    <citation type="submission" date="2022-02" db="EMBL/GenBank/DDBJ databases">
        <authorList>
            <person name="Henning P.M."/>
            <person name="McCubbin A.G."/>
            <person name="Shore J.S."/>
        </authorList>
    </citation>
    <scope>NUCLEOTIDE SEQUENCE</scope>
    <source>
        <strain evidence="2">F60SS</strain>
        <tissue evidence="2">Leaves</tissue>
    </source>
</reference>
<dbReference type="SUPFAM" id="SSF81383">
    <property type="entry name" value="F-box domain"/>
    <property type="match status" value="1"/>
</dbReference>
<dbReference type="InterPro" id="IPR032675">
    <property type="entry name" value="LRR_dom_sf"/>
</dbReference>
<dbReference type="Gene3D" id="1.20.1280.50">
    <property type="match status" value="1"/>
</dbReference>
<organism evidence="2 3">
    <name type="scientific">Turnera subulata</name>
    <dbReference type="NCBI Taxonomy" id="218843"/>
    <lineage>
        <taxon>Eukaryota</taxon>
        <taxon>Viridiplantae</taxon>
        <taxon>Streptophyta</taxon>
        <taxon>Embryophyta</taxon>
        <taxon>Tracheophyta</taxon>
        <taxon>Spermatophyta</taxon>
        <taxon>Magnoliopsida</taxon>
        <taxon>eudicotyledons</taxon>
        <taxon>Gunneridae</taxon>
        <taxon>Pentapetalae</taxon>
        <taxon>rosids</taxon>
        <taxon>fabids</taxon>
        <taxon>Malpighiales</taxon>
        <taxon>Passifloraceae</taxon>
        <taxon>Turnera</taxon>
    </lineage>
</organism>
<dbReference type="PANTHER" id="PTHR32153">
    <property type="entry name" value="OJ000223_09.16 PROTEIN"/>
    <property type="match status" value="1"/>
</dbReference>
<proteinExistence type="predicted"/>
<protein>
    <recommendedName>
        <fullName evidence="1">F-box domain-containing protein</fullName>
    </recommendedName>
</protein>
<evidence type="ECO:0000313" key="3">
    <source>
        <dbReference type="Proteomes" id="UP001141552"/>
    </source>
</evidence>
<dbReference type="Gene3D" id="3.80.10.10">
    <property type="entry name" value="Ribonuclease Inhibitor"/>
    <property type="match status" value="1"/>
</dbReference>
<evidence type="ECO:0000259" key="1">
    <source>
        <dbReference type="PROSITE" id="PS50181"/>
    </source>
</evidence>
<dbReference type="SUPFAM" id="SSF52058">
    <property type="entry name" value="L domain-like"/>
    <property type="match status" value="1"/>
</dbReference>
<sequence>MDGVDRLSQLPDEIFLQILSKIDDGKSIHRICSLSKQWLKLPDSFTQDFVYDGRDTEEEYYTNRFTYYDSRQRYLHHMQAALLAEIRKAAKVGKLEYTYKVSQKERLFQDDLFKLARDRHVQCLILHAYSRARGCLSYHGPSCLRKFTSLTTLHLTNFCFDLEDPEFPRVLVLVTIRSLVLVDCVIRGEFGCDFSTCWPNLEELQMVGCRFQGFKEMQVKVLCGSKLAKLTMESNKFGPGTEISGDGVKWFRFVQQFTLHQVLPELKLQSLEHAEVDVSYHIRRDPTLELNLNELICLMWRDEEDQDDCRTQVCLSLFDLLRGLGNAEFLSLSPATVQVLSEVPAGLVEDQPSLFRRLKCLKLEGNLISSVQQEIPDEVKTFLLRDCPSATLIY</sequence>
<reference evidence="2" key="2">
    <citation type="journal article" date="2023" name="Plants (Basel)">
        <title>Annotation of the Turnera subulata (Passifloraceae) Draft Genome Reveals the S-Locus Evolved after the Divergence of Turneroideae from Passifloroideae in a Stepwise Manner.</title>
        <authorList>
            <person name="Henning P.M."/>
            <person name="Roalson E.H."/>
            <person name="Mir W."/>
            <person name="McCubbin A.G."/>
            <person name="Shore J.S."/>
        </authorList>
    </citation>
    <scope>NUCLEOTIDE SEQUENCE</scope>
    <source>
        <strain evidence="2">F60SS</strain>
    </source>
</reference>
<comment type="caution">
    <text evidence="2">The sequence shown here is derived from an EMBL/GenBank/DDBJ whole genome shotgun (WGS) entry which is preliminary data.</text>
</comment>
<dbReference type="PROSITE" id="PS50181">
    <property type="entry name" value="FBOX"/>
    <property type="match status" value="1"/>
</dbReference>
<evidence type="ECO:0000313" key="2">
    <source>
        <dbReference type="EMBL" id="KAJ4836395.1"/>
    </source>
</evidence>
<gene>
    <name evidence="2" type="ORF">Tsubulata_021519</name>
</gene>
<name>A0A9Q0FRK8_9ROSI</name>
<dbReference type="EMBL" id="JAKUCV010004137">
    <property type="protein sequence ID" value="KAJ4836395.1"/>
    <property type="molecule type" value="Genomic_DNA"/>
</dbReference>
<accession>A0A9Q0FRK8</accession>